<evidence type="ECO:0000256" key="6">
    <source>
        <dbReference type="SAM" id="Coils"/>
    </source>
</evidence>
<feature type="coiled-coil region" evidence="6">
    <location>
        <begin position="5"/>
        <end position="51"/>
    </location>
</feature>
<dbReference type="Pfam" id="PF00472">
    <property type="entry name" value="RF-1"/>
    <property type="match status" value="1"/>
</dbReference>
<dbReference type="Proteomes" id="UP000262583">
    <property type="component" value="Chromosome"/>
</dbReference>
<dbReference type="NCBIfam" id="TIGR00020">
    <property type="entry name" value="prfB"/>
    <property type="match status" value="1"/>
</dbReference>
<feature type="domain" description="Prokaryotic-type class I peptide chain release factors" evidence="7">
    <location>
        <begin position="180"/>
        <end position="196"/>
    </location>
</feature>
<dbReference type="SUPFAM" id="SSF75620">
    <property type="entry name" value="Release factor"/>
    <property type="match status" value="1"/>
</dbReference>
<organism evidence="8 9">
    <name type="scientific">Sumerlaea chitinivorans</name>
    <dbReference type="NCBI Taxonomy" id="2250252"/>
    <lineage>
        <taxon>Bacteria</taxon>
        <taxon>Candidatus Sumerlaeota</taxon>
        <taxon>Candidatus Sumerlaeia</taxon>
        <taxon>Candidatus Sumerlaeales</taxon>
        <taxon>Candidatus Sumerlaeaceae</taxon>
        <taxon>Candidatus Sumerlaea</taxon>
    </lineage>
</organism>
<evidence type="ECO:0000313" key="9">
    <source>
        <dbReference type="Proteomes" id="UP000262583"/>
    </source>
</evidence>
<evidence type="ECO:0000256" key="5">
    <source>
        <dbReference type="NCBIfam" id="TIGR00020"/>
    </source>
</evidence>
<evidence type="ECO:0000259" key="7">
    <source>
        <dbReference type="PROSITE" id="PS00745"/>
    </source>
</evidence>
<dbReference type="GO" id="GO:0005737">
    <property type="term" value="C:cytoplasm"/>
    <property type="evidence" value="ECO:0007669"/>
    <property type="project" value="UniProtKB-SubCell"/>
</dbReference>
<evidence type="ECO:0000313" key="8">
    <source>
        <dbReference type="EMBL" id="AXA36809.1"/>
    </source>
</evidence>
<comment type="similarity">
    <text evidence="1 4">Belongs to the prokaryotic/mitochondrial release factor family.</text>
</comment>
<accession>A0A2Z4Y776</accession>
<name>A0A2Z4Y776_SUMC1</name>
<evidence type="ECO:0000256" key="3">
    <source>
        <dbReference type="ARBA" id="ARBA00022917"/>
    </source>
</evidence>
<dbReference type="Pfam" id="PF03462">
    <property type="entry name" value="PCRF"/>
    <property type="match status" value="1"/>
</dbReference>
<dbReference type="PROSITE" id="PS00745">
    <property type="entry name" value="RF_PROK_I"/>
    <property type="match status" value="1"/>
</dbReference>
<proteinExistence type="inferred from homology"/>
<dbReference type="EMBL" id="CP030759">
    <property type="protein sequence ID" value="AXA36809.1"/>
    <property type="molecule type" value="Genomic_DNA"/>
</dbReference>
<dbReference type="InterPro" id="IPR004374">
    <property type="entry name" value="PrfB"/>
</dbReference>
<comment type="subcellular location">
    <subcellularLocation>
        <location evidence="4">Cytoplasm</location>
    </subcellularLocation>
</comment>
<dbReference type="SMART" id="SM00937">
    <property type="entry name" value="PCRF"/>
    <property type="match status" value="1"/>
</dbReference>
<dbReference type="PANTHER" id="PTHR43116">
    <property type="entry name" value="PEPTIDE CHAIN RELEASE FACTOR 2"/>
    <property type="match status" value="1"/>
</dbReference>
<evidence type="ECO:0000256" key="1">
    <source>
        <dbReference type="ARBA" id="ARBA00010835"/>
    </source>
</evidence>
<dbReference type="InterPro" id="IPR045853">
    <property type="entry name" value="Pep_chain_release_fac_I_sf"/>
</dbReference>
<protein>
    <recommendedName>
        <fullName evidence="4 5">Peptide chain release factor 2</fullName>
        <shortName evidence="4">RF-2</shortName>
    </recommendedName>
</protein>
<comment type="function">
    <text evidence="4">Peptide chain release factor 2 directs the termination of translation in response to the peptide chain termination codons UGA and UAA.</text>
</comment>
<dbReference type="Gene3D" id="3.30.70.1660">
    <property type="match status" value="1"/>
</dbReference>
<dbReference type="KEGG" id="schv:BRCON_2032"/>
<dbReference type="FunFam" id="3.30.160.20:FF:000010">
    <property type="entry name" value="Peptide chain release factor 2"/>
    <property type="match status" value="1"/>
</dbReference>
<feature type="modified residue" description="N5-methylglutamine" evidence="4">
    <location>
        <position position="187"/>
    </location>
</feature>
<sequence>MVEPWEKLEREVDEALEMALLLRDEPDEAMAEELAQQTAALERQLEELEFRNMLSDPDDVASCYLHIHPGAGGTESCDWASMLLRMYTRWAERHGYKVSLVDIQPGDEAGIDRATLFIEGEYAYGYLKAENGVHRLVRISPFDANKRRHTSFASVYAYPDVEDDVEVEINEKDLKIETFRAGGRGGQHVNVTDSAVRITHLPTKIVVSCQNERSQHQNKAVAMKILRARLYQYYKEQREAELAAKEGEKLDIAWGSQIRSYVFQPYQLVKDLRTGVETSNIEAVMDGEIDMFIEAWLRQQMGKKTQTSA</sequence>
<dbReference type="HAMAP" id="MF_00094">
    <property type="entry name" value="Rel_fac_2"/>
    <property type="match status" value="1"/>
</dbReference>
<comment type="PTM">
    <text evidence="4">Methylated by PrmC. Methylation increases the termination efficiency of RF2.</text>
</comment>
<dbReference type="InterPro" id="IPR000352">
    <property type="entry name" value="Pep_chain_release_fac_I"/>
</dbReference>
<dbReference type="Gene3D" id="1.20.58.410">
    <property type="entry name" value="Release factor"/>
    <property type="match status" value="1"/>
</dbReference>
<evidence type="ECO:0000256" key="4">
    <source>
        <dbReference type="HAMAP-Rule" id="MF_00094"/>
    </source>
</evidence>
<keyword evidence="6" id="KW-0175">Coiled coil</keyword>
<dbReference type="InterPro" id="IPR005139">
    <property type="entry name" value="PCRF"/>
</dbReference>
<dbReference type="AlphaFoldDB" id="A0A2Z4Y776"/>
<keyword evidence="4" id="KW-0963">Cytoplasm</keyword>
<keyword evidence="3 4" id="KW-0648">Protein biosynthesis</keyword>
<dbReference type="PANTHER" id="PTHR43116:SF3">
    <property type="entry name" value="CLASS I PEPTIDE CHAIN RELEASE FACTOR"/>
    <property type="match status" value="1"/>
</dbReference>
<reference evidence="8 9" key="1">
    <citation type="submission" date="2018-05" db="EMBL/GenBank/DDBJ databases">
        <title>A metagenomic window into the 2 km-deep terrestrial subsurface aquifer revealed taxonomically and functionally diverse microbial community comprising novel uncultured bacterial lineages.</title>
        <authorList>
            <person name="Kadnikov V.V."/>
            <person name="Mardanov A.V."/>
            <person name="Beletsky A.V."/>
            <person name="Banks D."/>
            <person name="Pimenov N.V."/>
            <person name="Frank Y.A."/>
            <person name="Karnachuk O.V."/>
            <person name="Ravin N.V."/>
        </authorList>
    </citation>
    <scope>NUCLEOTIDE SEQUENCE [LARGE SCALE GENOMIC DNA]</scope>
    <source>
        <strain evidence="8">BY</strain>
    </source>
</reference>
<gene>
    <name evidence="4" type="primary">prfB</name>
    <name evidence="8" type="ORF">BRCON_2032</name>
</gene>
<dbReference type="Gene3D" id="3.30.160.20">
    <property type="match status" value="1"/>
</dbReference>
<evidence type="ECO:0000256" key="2">
    <source>
        <dbReference type="ARBA" id="ARBA00022481"/>
    </source>
</evidence>
<keyword evidence="2 4" id="KW-0488">Methylation</keyword>
<dbReference type="GO" id="GO:0016149">
    <property type="term" value="F:translation release factor activity, codon specific"/>
    <property type="evidence" value="ECO:0007669"/>
    <property type="project" value="UniProtKB-UniRule"/>
</dbReference>